<sequence length="221" mass="25031">MEDNPSRYFISHSNKFEDRHLVNDVVIPKLKDNGINIYEEEDLQPGTHVLPAITGLVDKADKTLLFISENSLGSSWCSFELLISLEKSQRTNRLAVVLLLHKIEESQLPHIAVLQEARKIHFDEHNDEWVREVVEGLRETKTIGDIMPAGNVAHGLVWSHYSGFLQYVLPVLQHQCLHPDSHLTLLLVLWYVLVVQSLDGAGGHAVVPAQTRMKIKSYFGL</sequence>
<evidence type="ECO:0000259" key="1">
    <source>
        <dbReference type="PROSITE" id="PS50104"/>
    </source>
</evidence>
<reference evidence="2" key="1">
    <citation type="submission" date="2021-03" db="EMBL/GenBank/DDBJ databases">
        <authorList>
            <person name="Bekaert M."/>
        </authorList>
    </citation>
    <scope>NUCLEOTIDE SEQUENCE</scope>
</reference>
<dbReference type="PROSITE" id="PS50104">
    <property type="entry name" value="TIR"/>
    <property type="match status" value="1"/>
</dbReference>
<dbReference type="Pfam" id="PF13676">
    <property type="entry name" value="TIR_2"/>
    <property type="match status" value="1"/>
</dbReference>
<comment type="caution">
    <text evidence="2">The sequence shown here is derived from an EMBL/GenBank/DDBJ whole genome shotgun (WGS) entry which is preliminary data.</text>
</comment>
<feature type="domain" description="TIR" evidence="1">
    <location>
        <begin position="4"/>
        <end position="141"/>
    </location>
</feature>
<keyword evidence="3" id="KW-1185">Reference proteome</keyword>
<dbReference type="Gene3D" id="3.40.50.10140">
    <property type="entry name" value="Toll/interleukin-1 receptor homology (TIR) domain"/>
    <property type="match status" value="1"/>
</dbReference>
<dbReference type="OrthoDB" id="6131175at2759"/>
<proteinExistence type="predicted"/>
<evidence type="ECO:0000313" key="2">
    <source>
        <dbReference type="EMBL" id="CAG2230111.1"/>
    </source>
</evidence>
<protein>
    <recommendedName>
        <fullName evidence="1">TIR domain-containing protein</fullName>
    </recommendedName>
</protein>
<evidence type="ECO:0000313" key="3">
    <source>
        <dbReference type="Proteomes" id="UP000683360"/>
    </source>
</evidence>
<gene>
    <name evidence="2" type="ORF">MEDL_43007</name>
</gene>
<dbReference type="AlphaFoldDB" id="A0A8S3TMI5"/>
<dbReference type="GO" id="GO:0007165">
    <property type="term" value="P:signal transduction"/>
    <property type="evidence" value="ECO:0007669"/>
    <property type="project" value="InterPro"/>
</dbReference>
<dbReference type="SUPFAM" id="SSF52200">
    <property type="entry name" value="Toll/Interleukin receptor TIR domain"/>
    <property type="match status" value="1"/>
</dbReference>
<dbReference type="InterPro" id="IPR000157">
    <property type="entry name" value="TIR_dom"/>
</dbReference>
<name>A0A8S3TMI5_MYTED</name>
<dbReference type="Gene3D" id="1.20.5.5200">
    <property type="match status" value="1"/>
</dbReference>
<organism evidence="2 3">
    <name type="scientific">Mytilus edulis</name>
    <name type="common">Blue mussel</name>
    <dbReference type="NCBI Taxonomy" id="6550"/>
    <lineage>
        <taxon>Eukaryota</taxon>
        <taxon>Metazoa</taxon>
        <taxon>Spiralia</taxon>
        <taxon>Lophotrochozoa</taxon>
        <taxon>Mollusca</taxon>
        <taxon>Bivalvia</taxon>
        <taxon>Autobranchia</taxon>
        <taxon>Pteriomorphia</taxon>
        <taxon>Mytilida</taxon>
        <taxon>Mytiloidea</taxon>
        <taxon>Mytilidae</taxon>
        <taxon>Mytilinae</taxon>
        <taxon>Mytilus</taxon>
    </lineage>
</organism>
<dbReference type="Proteomes" id="UP000683360">
    <property type="component" value="Unassembled WGS sequence"/>
</dbReference>
<dbReference type="InterPro" id="IPR035897">
    <property type="entry name" value="Toll_tir_struct_dom_sf"/>
</dbReference>
<accession>A0A8S3TMI5</accession>
<dbReference type="EMBL" id="CAJPWZ010002050">
    <property type="protein sequence ID" value="CAG2230111.1"/>
    <property type="molecule type" value="Genomic_DNA"/>
</dbReference>